<gene>
    <name evidence="2" type="ORF">GA0070623_1726</name>
</gene>
<sequence>MTQDTRSEDDMSALMQRISAFLRSPKGQQLVDRGRRELAKPENQARLKQAASKLSGRRR</sequence>
<proteinExistence type="predicted"/>
<dbReference type="EMBL" id="LT607752">
    <property type="protein sequence ID" value="SCG49630.1"/>
    <property type="molecule type" value="Genomic_DNA"/>
</dbReference>
<feature type="region of interest" description="Disordered" evidence="1">
    <location>
        <begin position="25"/>
        <end position="59"/>
    </location>
</feature>
<dbReference type="Proteomes" id="UP000198226">
    <property type="component" value="Chromosome I"/>
</dbReference>
<reference evidence="3" key="1">
    <citation type="submission" date="2016-06" db="EMBL/GenBank/DDBJ databases">
        <authorList>
            <person name="Varghese N."/>
            <person name="Submissions Spin"/>
        </authorList>
    </citation>
    <scope>NUCLEOTIDE SEQUENCE [LARGE SCALE GENOMIC DNA]</scope>
    <source>
        <strain evidence="3">DSM 44983</strain>
    </source>
</reference>
<protein>
    <submittedName>
        <fullName evidence="2">Uncharacterized protein</fullName>
    </submittedName>
</protein>
<organism evidence="2 3">
    <name type="scientific">Micromonospora rifamycinica</name>
    <dbReference type="NCBI Taxonomy" id="291594"/>
    <lineage>
        <taxon>Bacteria</taxon>
        <taxon>Bacillati</taxon>
        <taxon>Actinomycetota</taxon>
        <taxon>Actinomycetes</taxon>
        <taxon>Micromonosporales</taxon>
        <taxon>Micromonosporaceae</taxon>
        <taxon>Micromonospora</taxon>
    </lineage>
</organism>
<evidence type="ECO:0000313" key="3">
    <source>
        <dbReference type="Proteomes" id="UP000198226"/>
    </source>
</evidence>
<accession>A0A120F7T6</accession>
<evidence type="ECO:0000313" key="2">
    <source>
        <dbReference type="EMBL" id="SCG49630.1"/>
    </source>
</evidence>
<name>A0A120F7T6_9ACTN</name>
<keyword evidence="3" id="KW-1185">Reference proteome</keyword>
<dbReference type="AlphaFoldDB" id="A0A120F7T6"/>
<feature type="compositionally biased region" description="Basic and acidic residues" evidence="1">
    <location>
        <begin position="32"/>
        <end position="45"/>
    </location>
</feature>
<evidence type="ECO:0000256" key="1">
    <source>
        <dbReference type="SAM" id="MobiDB-lite"/>
    </source>
</evidence>